<proteinExistence type="predicted"/>
<accession>A0ABV9YVA7</accession>
<dbReference type="PANTHER" id="PTHR37464:SF1">
    <property type="entry name" value="BLL2463 PROTEIN"/>
    <property type="match status" value="1"/>
</dbReference>
<dbReference type="Gene3D" id="3.40.50.12140">
    <property type="entry name" value="Domain of unknown function DUF4159"/>
    <property type="match status" value="1"/>
</dbReference>
<feature type="transmembrane region" description="Helical" evidence="2">
    <location>
        <begin position="629"/>
        <end position="651"/>
    </location>
</feature>
<evidence type="ECO:0000259" key="3">
    <source>
        <dbReference type="Pfam" id="PF07584"/>
    </source>
</evidence>
<evidence type="ECO:0000259" key="4">
    <source>
        <dbReference type="Pfam" id="PF13709"/>
    </source>
</evidence>
<feature type="domain" description="DUF4159" evidence="4">
    <location>
        <begin position="698"/>
        <end position="915"/>
    </location>
</feature>
<sequence>MSALGLAFLSPWMLTALLGLPALYWLLRLVPPRPRKVDFPPLRLLLDIVPTEETAARTPWWLVALRLGLAALIILFLAGPILNPASTAAPGSGPLLLLVDDGWPAAPDWEARIATAEAELTAAETADRPVALLGLSGEPADIVVGTASQARDALKLITPQPFTRDRTSHLPAISRFVADHAGSDVTWLSDGLETGNGRGFADPLSKLGNDSRLAVHVPQNSARALAAADNAPDALTARVLRAETGTGETGLVRAFDLRGRPLGETRYTLGANETETKARLEMPLELRNEVARIELTDGRSAGGVQLLDERWRRRAVGIVSGATSDTAQPLLSPVYYLSRALEPFADVRNSSGGSPSDSIQRFIEDGVPVIALADVGTLTPHAKDALTTWVQNGGMLLRFAGTRLAAAEGDDLVPVRLRRGGRVLGGALAWSTPQPLGQFPPESPFAGLPVTEDVVVNRQVLAEPDPDLASRTWAVLGDGTPLVTARHDGQGLLVLFHVTADTVWSNLPISGLFVEMLRRTVALAGEAPRTTEAGAAAASNAPAPETPSLSPTRTLDGSGAFRAPPPTAQPVPATGLAAADATHPPGIYGPPDGFVAVNALAPDAKLARLDLNGITASVRGYANVEPTRLAPWLLVGALIAFLVDTLLVLILSGSLQRIRRRGAVAGILLALAFVAAPPPASAQDVSQKDLQAALRTSLAYIITGDRTIDETSEAGLRGLSLQLSQRTAFEPGDPIGVDPARDEMAFYPLIYWPVGDNAPALSSEAVSRVDAYMKRGGTILFDTRDAIYSATGSAPESSQSLRRILAGLDIPELEQVPANHVLTKSFYLLPDFPGRYRTGPLWVEALPTAEQTESGEADPVRSGDGVSPILITSNDLAGAWAIDERGQPMLPTVPSDPRQREMAYRAGINIVMYALTGNYKADQVHIPALLERLGQ</sequence>
<dbReference type="InterPro" id="IPR024163">
    <property type="entry name" value="Aerotolerance_reg_N"/>
</dbReference>
<keyword evidence="6" id="KW-1185">Reference proteome</keyword>
<evidence type="ECO:0000256" key="2">
    <source>
        <dbReference type="SAM" id="Phobius"/>
    </source>
</evidence>
<dbReference type="RefSeq" id="WP_114955502.1">
    <property type="nucleotide sequence ID" value="NZ_JBHSJF010000001.1"/>
</dbReference>
<keyword evidence="2" id="KW-1133">Transmembrane helix</keyword>
<dbReference type="InterPro" id="IPR025297">
    <property type="entry name" value="DUF4159"/>
</dbReference>
<dbReference type="CDD" id="cd03143">
    <property type="entry name" value="A4_beta-galactosidase_middle_domain"/>
    <property type="match status" value="1"/>
</dbReference>
<name>A0ABV9YVA7_9HYPH</name>
<feature type="domain" description="Aerotolerance regulator N-terminal" evidence="3">
    <location>
        <begin position="6"/>
        <end position="80"/>
    </location>
</feature>
<dbReference type="EMBL" id="JBHSJF010000001">
    <property type="protein sequence ID" value="MFC5066740.1"/>
    <property type="molecule type" value="Genomic_DNA"/>
</dbReference>
<organism evidence="5 6">
    <name type="scientific">Flaviflagellibacter deserti</name>
    <dbReference type="NCBI Taxonomy" id="2267266"/>
    <lineage>
        <taxon>Bacteria</taxon>
        <taxon>Pseudomonadati</taxon>
        <taxon>Pseudomonadota</taxon>
        <taxon>Alphaproteobacteria</taxon>
        <taxon>Hyphomicrobiales</taxon>
        <taxon>Flaviflagellibacter</taxon>
    </lineage>
</organism>
<dbReference type="Pfam" id="PF07584">
    <property type="entry name" value="BatA"/>
    <property type="match status" value="1"/>
</dbReference>
<dbReference type="SUPFAM" id="SSF52317">
    <property type="entry name" value="Class I glutamine amidotransferase-like"/>
    <property type="match status" value="1"/>
</dbReference>
<evidence type="ECO:0000313" key="6">
    <source>
        <dbReference type="Proteomes" id="UP001595796"/>
    </source>
</evidence>
<dbReference type="PANTHER" id="PTHR37464">
    <property type="entry name" value="BLL2463 PROTEIN"/>
    <property type="match status" value="1"/>
</dbReference>
<protein>
    <submittedName>
        <fullName evidence="5">DUF4159 domain-containing protein</fullName>
    </submittedName>
</protein>
<keyword evidence="2" id="KW-0472">Membrane</keyword>
<evidence type="ECO:0000313" key="5">
    <source>
        <dbReference type="EMBL" id="MFC5066740.1"/>
    </source>
</evidence>
<feature type="region of interest" description="Disordered" evidence="1">
    <location>
        <begin position="532"/>
        <end position="573"/>
    </location>
</feature>
<gene>
    <name evidence="5" type="ORF">ACFPFW_01760</name>
</gene>
<feature type="transmembrane region" description="Helical" evidence="2">
    <location>
        <begin position="663"/>
        <end position="680"/>
    </location>
</feature>
<keyword evidence="2" id="KW-0812">Transmembrane</keyword>
<dbReference type="NCBIfam" id="TIGR02226">
    <property type="entry name" value="two_anch"/>
    <property type="match status" value="1"/>
</dbReference>
<reference evidence="6" key="1">
    <citation type="journal article" date="2019" name="Int. J. Syst. Evol. Microbiol.">
        <title>The Global Catalogue of Microorganisms (GCM) 10K type strain sequencing project: providing services to taxonomists for standard genome sequencing and annotation.</title>
        <authorList>
            <consortium name="The Broad Institute Genomics Platform"/>
            <consortium name="The Broad Institute Genome Sequencing Center for Infectious Disease"/>
            <person name="Wu L."/>
            <person name="Ma J."/>
        </authorList>
    </citation>
    <scope>NUCLEOTIDE SEQUENCE [LARGE SCALE GENOMIC DNA]</scope>
    <source>
        <strain evidence="6">CGMCC 1.16444</strain>
    </source>
</reference>
<dbReference type="InterPro" id="IPR011933">
    <property type="entry name" value="Double_TM_dom"/>
</dbReference>
<feature type="transmembrane region" description="Helical" evidence="2">
    <location>
        <begin position="6"/>
        <end position="27"/>
    </location>
</feature>
<dbReference type="InterPro" id="IPR029062">
    <property type="entry name" value="Class_I_gatase-like"/>
</dbReference>
<feature type="transmembrane region" description="Helical" evidence="2">
    <location>
        <begin position="60"/>
        <end position="82"/>
    </location>
</feature>
<evidence type="ECO:0000256" key="1">
    <source>
        <dbReference type="SAM" id="MobiDB-lite"/>
    </source>
</evidence>
<comment type="caution">
    <text evidence="5">The sequence shown here is derived from an EMBL/GenBank/DDBJ whole genome shotgun (WGS) entry which is preliminary data.</text>
</comment>
<dbReference type="Proteomes" id="UP001595796">
    <property type="component" value="Unassembled WGS sequence"/>
</dbReference>
<feature type="compositionally biased region" description="Low complexity" evidence="1">
    <location>
        <begin position="532"/>
        <end position="548"/>
    </location>
</feature>
<dbReference type="Pfam" id="PF13709">
    <property type="entry name" value="DUF4159"/>
    <property type="match status" value="1"/>
</dbReference>